<dbReference type="PROSITE" id="PS50003">
    <property type="entry name" value="PH_DOMAIN"/>
    <property type="match status" value="1"/>
</dbReference>
<dbReference type="RefSeq" id="XP_031562470.1">
    <property type="nucleotide sequence ID" value="XM_031706610.1"/>
</dbReference>
<evidence type="ECO:0000313" key="4">
    <source>
        <dbReference type="Proteomes" id="UP000515163"/>
    </source>
</evidence>
<dbReference type="Pfam" id="PF26089">
    <property type="entry name" value="PH_Niban2"/>
    <property type="match status" value="1"/>
</dbReference>
<reference evidence="5" key="1">
    <citation type="submission" date="2025-08" db="UniProtKB">
        <authorList>
            <consortium name="RefSeq"/>
        </authorList>
    </citation>
    <scope>IDENTIFICATION</scope>
    <source>
        <tissue evidence="5">Tentacle</tissue>
    </source>
</reference>
<dbReference type="PANTHER" id="PTHR14392:SF8">
    <property type="entry name" value="PH DOMAIN-CONTAINING PROTEIN DDB_G0267786"/>
    <property type="match status" value="1"/>
</dbReference>
<name>A0A6P8IC33_ACTTE</name>
<dbReference type="Gene3D" id="2.30.29.30">
    <property type="entry name" value="Pleckstrin-homology domain (PH domain)/Phosphotyrosine-binding domain (PTB)"/>
    <property type="match status" value="1"/>
</dbReference>
<keyword evidence="4" id="KW-1185">Reference proteome</keyword>
<dbReference type="KEGG" id="aten:116298227"/>
<evidence type="ECO:0000256" key="1">
    <source>
        <dbReference type="ARBA" id="ARBA00010251"/>
    </source>
</evidence>
<feature type="region of interest" description="Disordered" evidence="2">
    <location>
        <begin position="574"/>
        <end position="621"/>
    </location>
</feature>
<dbReference type="InterPro" id="IPR026088">
    <property type="entry name" value="Niban-like"/>
</dbReference>
<dbReference type="PANTHER" id="PTHR14392">
    <property type="entry name" value="NIBAN FAMILY MEMBER"/>
    <property type="match status" value="1"/>
</dbReference>
<proteinExistence type="inferred from homology"/>
<dbReference type="InterPro" id="IPR059060">
    <property type="entry name" value="Niban_1/2/3_dom"/>
</dbReference>
<evidence type="ECO:0000313" key="5">
    <source>
        <dbReference type="RefSeq" id="XP_031562470.1"/>
    </source>
</evidence>
<dbReference type="Pfam" id="PF26086">
    <property type="entry name" value="Niban2"/>
    <property type="match status" value="1"/>
</dbReference>
<evidence type="ECO:0000259" key="3">
    <source>
        <dbReference type="PROSITE" id="PS50003"/>
    </source>
</evidence>
<gene>
    <name evidence="5" type="primary">LOC116298227</name>
</gene>
<accession>A0A6P8IC33</accession>
<organism evidence="4 5">
    <name type="scientific">Actinia tenebrosa</name>
    <name type="common">Australian red waratah sea anemone</name>
    <dbReference type="NCBI Taxonomy" id="6105"/>
    <lineage>
        <taxon>Eukaryota</taxon>
        <taxon>Metazoa</taxon>
        <taxon>Cnidaria</taxon>
        <taxon>Anthozoa</taxon>
        <taxon>Hexacorallia</taxon>
        <taxon>Actiniaria</taxon>
        <taxon>Actiniidae</taxon>
        <taxon>Actinia</taxon>
    </lineage>
</organism>
<feature type="domain" description="PH" evidence="3">
    <location>
        <begin position="71"/>
        <end position="196"/>
    </location>
</feature>
<dbReference type="SUPFAM" id="SSF50729">
    <property type="entry name" value="PH domain-like"/>
    <property type="match status" value="1"/>
</dbReference>
<dbReference type="FunCoup" id="A0A6P8IC33">
    <property type="interactions" value="584"/>
</dbReference>
<evidence type="ECO:0000256" key="2">
    <source>
        <dbReference type="SAM" id="MobiDB-lite"/>
    </source>
</evidence>
<dbReference type="SMART" id="SM00233">
    <property type="entry name" value="PH"/>
    <property type="match status" value="1"/>
</dbReference>
<dbReference type="GeneID" id="116298227"/>
<dbReference type="AlphaFoldDB" id="A0A6P8IC33"/>
<dbReference type="OrthoDB" id="9010513at2759"/>
<dbReference type="InterPro" id="IPR001849">
    <property type="entry name" value="PH_domain"/>
</dbReference>
<comment type="similarity">
    <text evidence="1">Belongs to the Niban family.</text>
</comment>
<dbReference type="InParanoid" id="A0A6P8IC33"/>
<dbReference type="InterPro" id="IPR011993">
    <property type="entry name" value="PH-like_dom_sf"/>
</dbReference>
<dbReference type="Proteomes" id="UP000515163">
    <property type="component" value="Unplaced"/>
</dbReference>
<sequence length="621" mass="71163">MGNIIPIDSHRKERIEDLAKDFLGTFSQEFIQAYGIEFAKAKLADIDKESFKEDGPKRELTYRKDKVEEDEPIKKGYLIKQGALVKNWKKRYFVVKQDYCIEYYENQEAFEKGFKAKGVICPAGYEVEEDADSAIIERLKKVAKQLGIDEKEIPMPEKYPEHTFELGHQSRRPFYITAENEEEKKKWLEVMKTCCRKFKGFKNPDLISRAAFKSAYRRTCYRHLYRHYSEDYGTEEQVMTASIVSEINNRVMGDVYHDLSTLPGGYKVRNKVKENVTKTLDSLVTAMVIPSYKGQVEATQKMVGPLDDLINSKKDEMVETQKKLTQKLSEELDDKLGVAFEDVRDAVIAMETELREIAKKMISPLREYLLVQIIDEIIKKAKTNDDIEASLKEYFKKLCTERSWRSKDYWYHYYNAACPMVKVMAKHEETFAGYYRHYTTVEIALDTMAEVLDAAGYTFQELFKELSKETDALKSGDTAAEVMVNVKDEVLTRFDSDAQNYASEISYQITHEAAVHYLTKTMEPVAKDLLSSLKTMIPDPINKVVSVQDRYEMYVDQVAKRLVKKAIGIDVSAATPEEKPKPAANDEAVEGSGKPAQEGKSDEQENAAGNVPPNDQPTTDL</sequence>
<protein>
    <submittedName>
        <fullName evidence="5">PH domain-containing protein DDB_G0267786-like</fullName>
    </submittedName>
</protein>